<evidence type="ECO:0000259" key="2">
    <source>
        <dbReference type="Pfam" id="PF13472"/>
    </source>
</evidence>
<dbReference type="GO" id="GO:0016787">
    <property type="term" value="F:hydrolase activity"/>
    <property type="evidence" value="ECO:0007669"/>
    <property type="project" value="UniProtKB-KW"/>
</dbReference>
<reference evidence="3" key="1">
    <citation type="submission" date="2021-12" db="EMBL/GenBank/DDBJ databases">
        <title>Prjna785345.</title>
        <authorList>
            <person name="Rujirawat T."/>
            <person name="Krajaejun T."/>
        </authorList>
    </citation>
    <scope>NUCLEOTIDE SEQUENCE</scope>
    <source>
        <strain evidence="3">Pi057C3</strain>
    </source>
</reference>
<dbReference type="EMBL" id="JAKCXM010000007">
    <property type="protein sequence ID" value="KAJ0408936.1"/>
    <property type="molecule type" value="Genomic_DNA"/>
</dbReference>
<gene>
    <name evidence="3" type="ORF">P43SY_002815</name>
</gene>
<sequence>MPRPLLLLLGDSITEFGVSIDNGGWIALLLQRFNRTASIHQTGLAGYTTKWYMDVVFDSLKKDLSTTLSPSLITLWLGANDAALPDGPSFHQHVPLDDYKKNLHALVAMFKQTAPHAKILLITPPPVDDEARRRMSKTGKLDRSNAAAGEYAKACKEVAAAEKIEALDLYTFFNAFPTPERNACLIDGLHLSKKGNALMEQQLCDKIKACFPELQKRLEHPEYPGYYDDATGGAFSGVTALWRRVSESLFATS</sequence>
<accession>A0AAD5LTD7</accession>
<dbReference type="InterPro" id="IPR036514">
    <property type="entry name" value="SGNH_hydro_sf"/>
</dbReference>
<dbReference type="Proteomes" id="UP001209570">
    <property type="component" value="Unassembled WGS sequence"/>
</dbReference>
<dbReference type="InterPro" id="IPR013830">
    <property type="entry name" value="SGNH_hydro"/>
</dbReference>
<dbReference type="CDD" id="cd01838">
    <property type="entry name" value="Isoamyl_acetate_hydrolase_like"/>
    <property type="match status" value="1"/>
</dbReference>
<feature type="domain" description="SGNH hydrolase-type esterase" evidence="2">
    <location>
        <begin position="8"/>
        <end position="198"/>
    </location>
</feature>
<keyword evidence="4" id="KW-1185">Reference proteome</keyword>
<name>A0AAD5LTD7_PYTIN</name>
<dbReference type="FunFam" id="3.40.50.1110:FF:000002">
    <property type="entry name" value="isoamyl acetate-hydrolyzing esterase 1 homolog"/>
    <property type="match status" value="1"/>
</dbReference>
<proteinExistence type="predicted"/>
<comment type="caution">
    <text evidence="3">The sequence shown here is derived from an EMBL/GenBank/DDBJ whole genome shotgun (WGS) entry which is preliminary data.</text>
</comment>
<dbReference type="SUPFAM" id="SSF52266">
    <property type="entry name" value="SGNH hydrolase"/>
    <property type="match status" value="1"/>
</dbReference>
<dbReference type="PANTHER" id="PTHR14209">
    <property type="entry name" value="ISOAMYL ACETATE-HYDROLYZING ESTERASE 1"/>
    <property type="match status" value="1"/>
</dbReference>
<evidence type="ECO:0000256" key="1">
    <source>
        <dbReference type="ARBA" id="ARBA00022801"/>
    </source>
</evidence>
<evidence type="ECO:0000313" key="3">
    <source>
        <dbReference type="EMBL" id="KAJ0408936.1"/>
    </source>
</evidence>
<evidence type="ECO:0000313" key="4">
    <source>
        <dbReference type="Proteomes" id="UP001209570"/>
    </source>
</evidence>
<dbReference type="InterPro" id="IPR045136">
    <property type="entry name" value="Iah1-like"/>
</dbReference>
<protein>
    <recommendedName>
        <fullName evidence="2">SGNH hydrolase-type esterase domain-containing protein</fullName>
    </recommendedName>
</protein>
<dbReference type="Pfam" id="PF13472">
    <property type="entry name" value="Lipase_GDSL_2"/>
    <property type="match status" value="1"/>
</dbReference>
<dbReference type="Gene3D" id="3.40.50.1110">
    <property type="entry name" value="SGNH hydrolase"/>
    <property type="match status" value="1"/>
</dbReference>
<organism evidence="3 4">
    <name type="scientific">Pythium insidiosum</name>
    <name type="common">Pythiosis disease agent</name>
    <dbReference type="NCBI Taxonomy" id="114742"/>
    <lineage>
        <taxon>Eukaryota</taxon>
        <taxon>Sar</taxon>
        <taxon>Stramenopiles</taxon>
        <taxon>Oomycota</taxon>
        <taxon>Peronosporomycetes</taxon>
        <taxon>Pythiales</taxon>
        <taxon>Pythiaceae</taxon>
        <taxon>Pythium</taxon>
    </lineage>
</organism>
<dbReference type="AlphaFoldDB" id="A0AAD5LTD7"/>
<dbReference type="PANTHER" id="PTHR14209:SF19">
    <property type="entry name" value="ISOAMYL ACETATE-HYDROLYZING ESTERASE 1 HOMOLOG"/>
    <property type="match status" value="1"/>
</dbReference>
<keyword evidence="1" id="KW-0378">Hydrolase</keyword>